<dbReference type="InterPro" id="IPR041420">
    <property type="entry name" value="PBECR4"/>
</dbReference>
<reference evidence="2 3" key="1">
    <citation type="submission" date="2016-10" db="EMBL/GenBank/DDBJ databases">
        <authorList>
            <person name="de Groot N.N."/>
        </authorList>
    </citation>
    <scope>NUCLEOTIDE SEQUENCE [LARGE SCALE GENOMIC DNA]</scope>
    <source>
        <strain evidence="2 3">AR40</strain>
    </source>
</reference>
<dbReference type="RefSeq" id="WP_074756385.1">
    <property type="nucleotide sequence ID" value="NZ_FOGJ01000013.1"/>
</dbReference>
<name>A0A1H9T0H1_BUTFI</name>
<accession>A0A1H9T0H1</accession>
<dbReference type="Proteomes" id="UP000182584">
    <property type="component" value="Unassembled WGS sequence"/>
</dbReference>
<evidence type="ECO:0000313" key="3">
    <source>
        <dbReference type="Proteomes" id="UP000182584"/>
    </source>
</evidence>
<dbReference type="OrthoDB" id="2228086at2"/>
<organism evidence="2 3">
    <name type="scientific">Butyrivibrio fibrisolvens</name>
    <dbReference type="NCBI Taxonomy" id="831"/>
    <lineage>
        <taxon>Bacteria</taxon>
        <taxon>Bacillati</taxon>
        <taxon>Bacillota</taxon>
        <taxon>Clostridia</taxon>
        <taxon>Lachnospirales</taxon>
        <taxon>Lachnospiraceae</taxon>
        <taxon>Butyrivibrio</taxon>
    </lineage>
</organism>
<dbReference type="Pfam" id="PF18813">
    <property type="entry name" value="PBECR4"/>
    <property type="match status" value="1"/>
</dbReference>
<evidence type="ECO:0000313" key="2">
    <source>
        <dbReference type="EMBL" id="SER90229.1"/>
    </source>
</evidence>
<dbReference type="EMBL" id="FOGJ01000013">
    <property type="protein sequence ID" value="SER90229.1"/>
    <property type="molecule type" value="Genomic_DNA"/>
</dbReference>
<sequence length="209" mass="24740">MDKLALSALKYSELLGYEYIVVLGRKGKTRKIRIIFSEDNWFHICGLHKLEDIAFPVRHKDIFNSVLKSIDNNNPQETIYTYDHISKSLFFEGNHVDARLDGCISLKDHIEHFENQRWYDFDRWKLVKEFYTTIDANLLVESSLEKPIRLFIFFKNKDMAEVYVNVTAFPEDKRDFTKYQTQWTLLCAQKKCISSGEVVELFRAKSFSE</sequence>
<gene>
    <name evidence="2" type="ORF">SAMN04487884_11369</name>
</gene>
<dbReference type="AlphaFoldDB" id="A0A1H9T0H1"/>
<proteinExistence type="predicted"/>
<protein>
    <recommendedName>
        <fullName evidence="1">Phage-Barnase-EndoU-ColicinE5/D-RelE like nuclease 4 domain-containing protein</fullName>
    </recommendedName>
</protein>
<feature type="domain" description="Phage-Barnase-EndoU-ColicinE5/D-RelE like nuclease 4" evidence="1">
    <location>
        <begin position="7"/>
        <end position="198"/>
    </location>
</feature>
<evidence type="ECO:0000259" key="1">
    <source>
        <dbReference type="Pfam" id="PF18813"/>
    </source>
</evidence>